<evidence type="ECO:0008006" key="4">
    <source>
        <dbReference type="Google" id="ProtNLM"/>
    </source>
</evidence>
<feature type="region of interest" description="Disordered" evidence="1">
    <location>
        <begin position="85"/>
        <end position="130"/>
    </location>
</feature>
<accession>A0A426UBT2</accession>
<dbReference type="Gene3D" id="1.25.40.10">
    <property type="entry name" value="Tetratricopeptide repeat domain"/>
    <property type="match status" value="1"/>
</dbReference>
<dbReference type="Proteomes" id="UP000280307">
    <property type="component" value="Unassembled WGS sequence"/>
</dbReference>
<comment type="caution">
    <text evidence="2">The sequence shown here is derived from an EMBL/GenBank/DDBJ whole genome shotgun (WGS) entry which is preliminary data.</text>
</comment>
<gene>
    <name evidence="2" type="ORF">EI684_00515</name>
</gene>
<dbReference type="EMBL" id="RSAS01000022">
    <property type="protein sequence ID" value="RRR78295.1"/>
    <property type="molecule type" value="Genomic_DNA"/>
</dbReference>
<dbReference type="InterPro" id="IPR011990">
    <property type="entry name" value="TPR-like_helical_dom_sf"/>
</dbReference>
<organism evidence="2 3">
    <name type="scientific">Candidatus Viridilinea halotolerans</name>
    <dbReference type="NCBI Taxonomy" id="2491704"/>
    <lineage>
        <taxon>Bacteria</taxon>
        <taxon>Bacillati</taxon>
        <taxon>Chloroflexota</taxon>
        <taxon>Chloroflexia</taxon>
        <taxon>Chloroflexales</taxon>
        <taxon>Chloroflexineae</taxon>
        <taxon>Oscillochloridaceae</taxon>
        <taxon>Candidatus Viridilinea</taxon>
    </lineage>
</organism>
<protein>
    <recommendedName>
        <fullName evidence="4">Tetratricopeptide repeat protein</fullName>
    </recommendedName>
</protein>
<evidence type="ECO:0000313" key="3">
    <source>
        <dbReference type="Proteomes" id="UP000280307"/>
    </source>
</evidence>
<dbReference type="SUPFAM" id="SSF48452">
    <property type="entry name" value="TPR-like"/>
    <property type="match status" value="1"/>
</dbReference>
<evidence type="ECO:0000313" key="2">
    <source>
        <dbReference type="EMBL" id="RRR78295.1"/>
    </source>
</evidence>
<name>A0A426UBT2_9CHLR</name>
<dbReference type="AlphaFoldDB" id="A0A426UBT2"/>
<feature type="compositionally biased region" description="Acidic residues" evidence="1">
    <location>
        <begin position="104"/>
        <end position="114"/>
    </location>
</feature>
<proteinExistence type="predicted"/>
<evidence type="ECO:0000256" key="1">
    <source>
        <dbReference type="SAM" id="MobiDB-lite"/>
    </source>
</evidence>
<reference evidence="2 3" key="1">
    <citation type="submission" date="2018-12" db="EMBL/GenBank/DDBJ databases">
        <title>Genome Sequence of Candidatus Viridilinea halotolerans isolated from saline sulfide-rich spring.</title>
        <authorList>
            <person name="Grouzdev D.S."/>
            <person name="Burganskaya E.I."/>
            <person name="Krutkina M.S."/>
            <person name="Sukhacheva M.V."/>
            <person name="Gorlenko V.M."/>
        </authorList>
    </citation>
    <scope>NUCLEOTIDE SEQUENCE [LARGE SCALE GENOMIC DNA]</scope>
    <source>
        <strain evidence="2">Chok-6</strain>
    </source>
</reference>
<sequence length="375" mass="42859">MNHEEIESLVRQGTDAYKAGELQRAHQLLVAALQQQPKHTVAWLWLSGVVQDAAERRYCLERVLELDPTHQAARRGLMKFPPEVVARSPLPEPSLAQSAPEPAPEPDPEPDPEPEQPQPPAGICSHPDCNEAVSRPEHTLCHKHWKEESRKPPRPAPPPVPSVNYLTATQLGVHLGIAPQKVNRLLENLGWIEQQEQHWVPLRQAEKLGAITRRHADSGRVYVVWPEATLQHKALIEAARELRGDGGQSIASEAPDNAFRKRFPAKHRTTDGHLVRSKAEMLIDNWLYMAGIVHAYERRLPIEEEVYCDFYLPTGKVYIEYWGRDNDPVYNERRKNKVEIYQRYGLELIELVDQHILSLDDHLPKLLIKYGIRVD</sequence>